<keyword evidence="4 5" id="KW-0472">Membrane</keyword>
<dbReference type="SUPFAM" id="SSF161098">
    <property type="entry name" value="MetI-like"/>
    <property type="match status" value="1"/>
</dbReference>
<comment type="subcellular location">
    <subcellularLocation>
        <location evidence="1 5">Cell membrane</location>
        <topology evidence="1 5">Multi-pass membrane protein</topology>
    </subcellularLocation>
</comment>
<dbReference type="Pfam" id="PF00528">
    <property type="entry name" value="BPD_transp_1"/>
    <property type="match status" value="1"/>
</dbReference>
<evidence type="ECO:0000256" key="2">
    <source>
        <dbReference type="ARBA" id="ARBA00022692"/>
    </source>
</evidence>
<evidence type="ECO:0000256" key="4">
    <source>
        <dbReference type="ARBA" id="ARBA00023136"/>
    </source>
</evidence>
<dbReference type="PANTHER" id="PTHR42727:SF1">
    <property type="entry name" value="PHOSPHATE TRANSPORT SYSTEM PERMEASE"/>
    <property type="match status" value="1"/>
</dbReference>
<evidence type="ECO:0000256" key="1">
    <source>
        <dbReference type="ARBA" id="ARBA00004651"/>
    </source>
</evidence>
<feature type="transmembrane region" description="Helical" evidence="5">
    <location>
        <begin position="413"/>
        <end position="432"/>
    </location>
</feature>
<feature type="transmembrane region" description="Helical" evidence="5">
    <location>
        <begin position="476"/>
        <end position="496"/>
    </location>
</feature>
<feature type="transmembrane region" description="Helical" evidence="5">
    <location>
        <begin position="444"/>
        <end position="464"/>
    </location>
</feature>
<dbReference type="Proteomes" id="UP000809621">
    <property type="component" value="Unassembled WGS sequence"/>
</dbReference>
<accession>A0ABS2HNV7</accession>
<sequence>MLLLIFVFLTMELIPIFNQNNRLAEGTDSLVLPENAQAIYASQVSDTVYAVDDKNDWFQLSTATPVAKREIYIHPGFTPINRGRELWRMETSGRNQVDVYSLDDTVATSHSIELPVDLNEVQSLSYVAKSQSLTLVGTTDSELFTAYLSSKGKRQVTVLNRQRLAIEGVALSSAGDGLLLWGKDNILISRLNGADIHTLATIEGIDEDIVEAHLIPGSFGFVAQTASGELQYWSMLSLQQGFQIQKLAHLDMGDPQAEWDLMHRHRTVLIFEPSKGVTAWQLTNNTTSELLSFDTAVSAAVNFTYLPNIDKAVWWSGDQLHRLPMRGYRPELSLKNVFGKVWFDGYEEPEFVWQTTALADNYEAKVSLVPLVFGTIKAAFYAMLFAVPIAIGGAIYTAYFMSSALRAWVKPTIELMEALPTVIIGFLAGLWLAPMIDENLVSSVLFLFLFPLLIVLVSFIWSWVPKKVTSNIPSGLHLITVVPMIIFSLLLAQWAAPIIENGYFFGDVQTYLADRGIAYDQRNSFIVGIAMGFAVIPTIFTLAEEAIFSVPKHLSQAAFALGASKWQALSSVVLQTASSGIVSAIMVGLGKAVGETMIVLMATGNTPVQEWNIFEGMRSLASTIAIEMPESEVASSHYQILILSAFLLFVFTFLLNSLAEMIRQRLREKYRSL</sequence>
<keyword evidence="2 5" id="KW-0812">Transmembrane</keyword>
<comment type="caution">
    <text evidence="7">The sequence shown here is derived from an EMBL/GenBank/DDBJ whole genome shotgun (WGS) entry which is preliminary data.</text>
</comment>
<protein>
    <submittedName>
        <fullName evidence="7">ABC transporter permease subunit</fullName>
    </submittedName>
</protein>
<keyword evidence="5" id="KW-0813">Transport</keyword>
<evidence type="ECO:0000256" key="5">
    <source>
        <dbReference type="RuleBase" id="RU363032"/>
    </source>
</evidence>
<evidence type="ECO:0000256" key="3">
    <source>
        <dbReference type="ARBA" id="ARBA00022989"/>
    </source>
</evidence>
<feature type="transmembrane region" description="Helical" evidence="5">
    <location>
        <begin position="638"/>
        <end position="659"/>
    </location>
</feature>
<comment type="similarity">
    <text evidence="5">Belongs to the binding-protein-dependent transport system permease family.</text>
</comment>
<dbReference type="InterPro" id="IPR000515">
    <property type="entry name" value="MetI-like"/>
</dbReference>
<proteinExistence type="inferred from homology"/>
<evidence type="ECO:0000313" key="8">
    <source>
        <dbReference type="Proteomes" id="UP000809621"/>
    </source>
</evidence>
<feature type="transmembrane region" description="Helical" evidence="5">
    <location>
        <begin position="568"/>
        <end position="589"/>
    </location>
</feature>
<dbReference type="Gene3D" id="1.10.3720.10">
    <property type="entry name" value="MetI-like"/>
    <property type="match status" value="1"/>
</dbReference>
<feature type="domain" description="ABC transmembrane type-1" evidence="6">
    <location>
        <begin position="372"/>
        <end position="659"/>
    </location>
</feature>
<dbReference type="CDD" id="cd06261">
    <property type="entry name" value="TM_PBP2"/>
    <property type="match status" value="1"/>
</dbReference>
<organism evidence="7 8">
    <name type="scientific">Vibrio ulleungensis</name>
    <dbReference type="NCBI Taxonomy" id="2807619"/>
    <lineage>
        <taxon>Bacteria</taxon>
        <taxon>Pseudomonadati</taxon>
        <taxon>Pseudomonadota</taxon>
        <taxon>Gammaproteobacteria</taxon>
        <taxon>Vibrionales</taxon>
        <taxon>Vibrionaceae</taxon>
        <taxon>Vibrio</taxon>
    </lineage>
</organism>
<dbReference type="PANTHER" id="PTHR42727">
    <property type="entry name" value="PHOSPHATE TRANSPORT SYSTEM PERMEASE PROTEIN"/>
    <property type="match status" value="1"/>
</dbReference>
<gene>
    <name evidence="7" type="ORF">JQC93_18200</name>
</gene>
<evidence type="ECO:0000313" key="7">
    <source>
        <dbReference type="EMBL" id="MBM7038317.1"/>
    </source>
</evidence>
<name>A0ABS2HNV7_9VIBR</name>
<feature type="transmembrane region" description="Helical" evidence="5">
    <location>
        <begin position="378"/>
        <end position="401"/>
    </location>
</feature>
<keyword evidence="8" id="KW-1185">Reference proteome</keyword>
<reference evidence="7 8" key="1">
    <citation type="submission" date="2021-02" db="EMBL/GenBank/DDBJ databases">
        <authorList>
            <person name="Park J.-S."/>
        </authorList>
    </citation>
    <scope>NUCLEOTIDE SEQUENCE [LARGE SCALE GENOMIC DNA]</scope>
    <source>
        <strain evidence="7 8">188UL20-2</strain>
    </source>
</reference>
<dbReference type="InterPro" id="IPR035906">
    <property type="entry name" value="MetI-like_sf"/>
</dbReference>
<dbReference type="EMBL" id="JAFEUM010000010">
    <property type="protein sequence ID" value="MBM7038317.1"/>
    <property type="molecule type" value="Genomic_DNA"/>
</dbReference>
<feature type="transmembrane region" description="Helical" evidence="5">
    <location>
        <begin position="525"/>
        <end position="547"/>
    </location>
</feature>
<keyword evidence="3 5" id="KW-1133">Transmembrane helix</keyword>
<evidence type="ECO:0000259" key="6">
    <source>
        <dbReference type="PROSITE" id="PS50928"/>
    </source>
</evidence>
<dbReference type="PROSITE" id="PS50928">
    <property type="entry name" value="ABC_TM1"/>
    <property type="match status" value="1"/>
</dbReference>